<sequence length="92" mass="10502">MIKNLLVLIAIIFASYSIGRISHILGGHLKTPHHWIYGAIALIIGIIFHRQKWGQYLIAFGIGFIISDFKDMIDLKFYGVDDVVIKKFWGVD</sequence>
<keyword evidence="1" id="KW-0812">Transmembrane</keyword>
<evidence type="ECO:0000313" key="2">
    <source>
        <dbReference type="EMBL" id="TSC93883.1"/>
    </source>
</evidence>
<evidence type="ECO:0000256" key="1">
    <source>
        <dbReference type="SAM" id="Phobius"/>
    </source>
</evidence>
<keyword evidence="1" id="KW-1133">Transmembrane helix</keyword>
<protein>
    <submittedName>
        <fullName evidence="2">Uncharacterized protein</fullName>
    </submittedName>
</protein>
<gene>
    <name evidence="2" type="ORF">Athens101428_517</name>
</gene>
<reference evidence="2 3" key="1">
    <citation type="submission" date="2017-07" db="EMBL/GenBank/DDBJ databases">
        <title>Mechanisms for carbon and nitrogen cycling indicate functional differentiation within the Candidate Phyla Radiation.</title>
        <authorList>
            <person name="Danczak R.E."/>
            <person name="Johnston M.D."/>
            <person name="Kenah C."/>
            <person name="Slattery M."/>
            <person name="Wrighton K.C."/>
            <person name="Wilkins M.J."/>
        </authorList>
    </citation>
    <scope>NUCLEOTIDE SEQUENCE [LARGE SCALE GENOMIC DNA]</scope>
    <source>
        <strain evidence="2">Athens1014_28</strain>
    </source>
</reference>
<proteinExistence type="predicted"/>
<dbReference type="Proteomes" id="UP000316495">
    <property type="component" value="Unassembled WGS sequence"/>
</dbReference>
<dbReference type="EMBL" id="VMGN01000026">
    <property type="protein sequence ID" value="TSC93883.1"/>
    <property type="molecule type" value="Genomic_DNA"/>
</dbReference>
<accession>A0A554LLY0</accession>
<feature type="transmembrane region" description="Helical" evidence="1">
    <location>
        <begin position="33"/>
        <end position="49"/>
    </location>
</feature>
<evidence type="ECO:0000313" key="3">
    <source>
        <dbReference type="Proteomes" id="UP000316495"/>
    </source>
</evidence>
<keyword evidence="1" id="KW-0472">Membrane</keyword>
<name>A0A554LLY0_9BACT</name>
<dbReference type="AlphaFoldDB" id="A0A554LLY0"/>
<comment type="caution">
    <text evidence="2">The sequence shown here is derived from an EMBL/GenBank/DDBJ whole genome shotgun (WGS) entry which is preliminary data.</text>
</comment>
<organism evidence="2 3">
    <name type="scientific">Candidatus Berkelbacteria bacterium Athens1014_28</name>
    <dbReference type="NCBI Taxonomy" id="2017145"/>
    <lineage>
        <taxon>Bacteria</taxon>
        <taxon>Candidatus Berkelbacteria</taxon>
    </lineage>
</organism>